<organism evidence="1 2">
    <name type="scientific">Flavobacterium macacae</name>
    <dbReference type="NCBI Taxonomy" id="2488993"/>
    <lineage>
        <taxon>Bacteria</taxon>
        <taxon>Pseudomonadati</taxon>
        <taxon>Bacteroidota</taxon>
        <taxon>Flavobacteriia</taxon>
        <taxon>Flavobacteriales</taxon>
        <taxon>Flavobacteriaceae</taxon>
        <taxon>Flavobacterium</taxon>
    </lineage>
</organism>
<dbReference type="EMBL" id="RQVR01000010">
    <property type="protein sequence ID" value="RRJ90842.1"/>
    <property type="molecule type" value="Genomic_DNA"/>
</dbReference>
<dbReference type="Proteomes" id="UP000271937">
    <property type="component" value="Unassembled WGS sequence"/>
</dbReference>
<protein>
    <submittedName>
        <fullName evidence="1">Uncharacterized protein</fullName>
    </submittedName>
</protein>
<comment type="caution">
    <text evidence="1">The sequence shown here is derived from an EMBL/GenBank/DDBJ whole genome shotgun (WGS) entry which is preliminary data.</text>
</comment>
<sequence length="185" mass="21198">MMPENFIYCLEKVPDSEIGQKTEVLANLEKLALAKDITSIYKSCDSIEGLEESISELTRSDDNFKSYDIIYFVLEGEGNNIVINDYSYSLQEIAELFEGRMRGKVIHFANTKTLDLTDEEARYLLDVTGAQAISGYGKLNGISSTGLDFDFFTQFYEFDRIDDVYQELTERHGTVCILLDFKLYY</sequence>
<dbReference type="OrthoDB" id="1142747at2"/>
<keyword evidence="2" id="KW-1185">Reference proteome</keyword>
<proteinExistence type="predicted"/>
<evidence type="ECO:0000313" key="1">
    <source>
        <dbReference type="EMBL" id="RRJ90842.1"/>
    </source>
</evidence>
<accession>A0A3P3W6N1</accession>
<gene>
    <name evidence="1" type="ORF">EG849_10015</name>
</gene>
<name>A0A3P3W6N1_9FLAO</name>
<dbReference type="Pfam" id="PF20347">
    <property type="entry name" value="DUF6642"/>
    <property type="match status" value="1"/>
</dbReference>
<evidence type="ECO:0000313" key="2">
    <source>
        <dbReference type="Proteomes" id="UP000271937"/>
    </source>
</evidence>
<dbReference type="AlphaFoldDB" id="A0A3P3W6N1"/>
<reference evidence="1 2" key="1">
    <citation type="submission" date="2018-11" db="EMBL/GenBank/DDBJ databases">
        <title>Flavobacterium sp. nov., YIM 102600 draft genome.</title>
        <authorList>
            <person name="Li G."/>
            <person name="Jiang Y."/>
        </authorList>
    </citation>
    <scope>NUCLEOTIDE SEQUENCE [LARGE SCALE GENOMIC DNA]</scope>
    <source>
        <strain evidence="1 2">YIM 102600</strain>
    </source>
</reference>
<dbReference type="InterPro" id="IPR046584">
    <property type="entry name" value="DUF6642"/>
</dbReference>